<sequence length="136" mass="15846">MAHGFSVMMPSLLLLQKEKFTFEVGKGTDLQQAAFRVHFSISLQKRADLWEISTEHTITSYNKIKHKPSYQGWFLLLWSSERSIKWPLDQCDFVSVMSIQPGLCGYIRLKLAEHREKEFLLQATSEYKEGLSFEQV</sequence>
<gene>
    <name evidence="4" type="primary">LOC100910150</name>
    <name evidence="2" type="synonym">AC105604.1</name>
</gene>
<accession>Q7TPK8</accession>
<dbReference type="HOGENOM" id="CLU_1874826_0_0_1"/>
<dbReference type="Bgee" id="ENSRNOG00000033015">
    <property type="expression patterns" value="Expressed in quadriceps femoris and 16 other cell types or tissues"/>
</dbReference>
<dbReference type="EMBL" id="AY321326">
    <property type="protein sequence ID" value="AAP86258.1"/>
    <property type="molecule type" value="mRNA"/>
</dbReference>
<dbReference type="PaxDb" id="10116-ENSRNOP00000044482"/>
<accession>A6IX77</accession>
<keyword evidence="3" id="KW-1185">Reference proteome</keyword>
<reference evidence="2 3" key="2">
    <citation type="journal article" date="2004" name="Nature">
        <title>Genome sequence of the Brown Norway rat yields insights into mammalian evolution.</title>
        <authorList>
            <consortium name="Rat Genome Sequencing Project Consortium"/>
            <person name="Gibbs R.A."/>
            <person name="Weinstock G.M."/>
            <person name="Metzker M.L."/>
            <person name="Muzny D.M."/>
            <person name="Sodergren E.J."/>
            <person name="Scherer S."/>
            <person name="Scott G."/>
            <person name="Steffen D."/>
            <person name="Worley K.C."/>
            <person name="Burch P.E."/>
            <person name="Okwuonu G."/>
            <person name="Hines S."/>
            <person name="Lewis L."/>
            <person name="Deramo C."/>
            <person name="Delgado O."/>
            <person name="Dugan-Rocha S."/>
            <person name="Miner G."/>
            <person name="Morgan M."/>
            <person name="Hawes A."/>
            <person name="Gill R."/>
            <person name="Holt R.A."/>
            <person name="Adams M.D."/>
            <person name="Amanatides P.G."/>
            <person name="Baden-Tillson H."/>
            <person name="Barnstead M."/>
            <person name="Chin S."/>
            <person name="Evans C.A."/>
            <person name="Ferriera S."/>
            <person name="Fosler C."/>
            <person name="Glodek A."/>
            <person name="Gu Z."/>
            <person name="Jennings D."/>
            <person name="Kraft C.L."/>
            <person name="Nguyen T."/>
            <person name="Pfannkoch C.M."/>
            <person name="Sitter C."/>
            <person name="Sutton G.G."/>
            <person name="Venter J.C."/>
            <person name="Woodage T."/>
            <person name="Smith D."/>
            <person name="Lee H.-M."/>
            <person name="Gustafson E."/>
            <person name="Cahill P."/>
            <person name="Kana A."/>
            <person name="Doucette-Stamm L."/>
            <person name="Weinstock K."/>
            <person name="Fechtel K."/>
            <person name="Weiss R.B."/>
            <person name="Dunn D.M."/>
            <person name="Green E.D."/>
            <person name="Blakesley R.W."/>
            <person name="Bouffard G.G."/>
            <person name="De Jong P.J."/>
            <person name="Osoegawa K."/>
            <person name="Zhu B."/>
            <person name="Marra M."/>
            <person name="Schein J."/>
            <person name="Bosdet I."/>
            <person name="Fjell C."/>
            <person name="Jones S."/>
            <person name="Krzywinski M."/>
            <person name="Mathewson C."/>
            <person name="Siddiqui A."/>
            <person name="Wye N."/>
            <person name="McPherson J."/>
            <person name="Zhao S."/>
            <person name="Fraser C.M."/>
            <person name="Shetty J."/>
            <person name="Shatsman S."/>
            <person name="Geer K."/>
            <person name="Chen Y."/>
            <person name="Abramzon S."/>
            <person name="Nierman W.C."/>
            <person name="Havlak P.H."/>
            <person name="Chen R."/>
            <person name="Durbin K.J."/>
            <person name="Egan A."/>
            <person name="Ren Y."/>
            <person name="Song X.-Z."/>
            <person name="Li B."/>
            <person name="Liu Y."/>
            <person name="Qin X."/>
            <person name="Cawley S."/>
            <person name="Cooney A.J."/>
            <person name="D'Souza L.M."/>
            <person name="Martin K."/>
            <person name="Wu J.Q."/>
            <person name="Gonzalez-Garay M.L."/>
            <person name="Jackson A.R."/>
            <person name="Kalafus K.J."/>
            <person name="McLeod M.P."/>
            <person name="Milosavljevic A."/>
            <person name="Virk D."/>
            <person name="Volkov A."/>
            <person name="Wheeler D.A."/>
            <person name="Zhang Z."/>
            <person name="Bailey J.A."/>
            <person name="Eichler E.E."/>
            <person name="Tuzun E."/>
            <person name="Birney E."/>
            <person name="Mongin E."/>
            <person name="Ureta-Vidal A."/>
            <person name="Woodwark C."/>
            <person name="Zdobnov E."/>
            <person name="Bork P."/>
            <person name="Suyama M."/>
            <person name="Torrents D."/>
            <person name="Alexandersson M."/>
            <person name="Trask B.J."/>
            <person name="Young J.M."/>
            <person name="Huang H."/>
            <person name="Wang H."/>
            <person name="Xing H."/>
            <person name="Daniels S."/>
            <person name="Gietzen D."/>
            <person name="Schmidt J."/>
            <person name="Stevens K."/>
            <person name="Vitt U."/>
            <person name="Wingrove J."/>
            <person name="Camara F."/>
            <person name="Mar Alba M."/>
            <person name="Abril J.F."/>
            <person name="Guigo R."/>
            <person name="Smit A."/>
            <person name="Dubchak I."/>
            <person name="Rubin E.M."/>
            <person name="Couronne O."/>
            <person name="Poliakov A."/>
            <person name="Huebner N."/>
            <person name="Ganten D."/>
            <person name="Goesele C."/>
            <person name="Hummel O."/>
            <person name="Kreitler T."/>
            <person name="Lee Y.-A."/>
            <person name="Monti J."/>
            <person name="Schulz H."/>
            <person name="Zimdahl H."/>
            <person name="Himmelbauer H."/>
            <person name="Lehrach H."/>
            <person name="Jacob H.J."/>
            <person name="Bromberg S."/>
            <person name="Gullings-Handley J."/>
            <person name="Jensen-Seaman M.I."/>
            <person name="Kwitek A.E."/>
            <person name="Lazar J."/>
            <person name="Pasko D."/>
            <person name="Tonellato P.J."/>
            <person name="Twigger S."/>
            <person name="Ponting C.P."/>
            <person name="Duarte J.M."/>
            <person name="Rice S."/>
            <person name="Goodstadt L."/>
            <person name="Beatson S.A."/>
            <person name="Emes R.D."/>
            <person name="Winter E.E."/>
            <person name="Webber C."/>
            <person name="Brandt P."/>
            <person name="Nyakatura G."/>
            <person name="Adetobi M."/>
            <person name="Chiaromonte F."/>
            <person name="Elnitski L."/>
            <person name="Eswara P."/>
            <person name="Hardison R.C."/>
            <person name="Hou M."/>
            <person name="Kolbe D."/>
            <person name="Makova K."/>
            <person name="Miller W."/>
            <person name="Nekrutenko A."/>
            <person name="Riemer C."/>
            <person name="Schwartz S."/>
            <person name="Taylor J."/>
            <person name="Yang S."/>
            <person name="Zhang Y."/>
            <person name="Lindpaintner K."/>
            <person name="Andrews T.D."/>
            <person name="Caccamo M."/>
            <person name="Clamp M."/>
            <person name="Clarke L."/>
            <person name="Curwen V."/>
            <person name="Durbin R.M."/>
            <person name="Eyras E."/>
            <person name="Searle S.M."/>
            <person name="Cooper G.M."/>
            <person name="Batzoglou S."/>
            <person name="Brudno M."/>
            <person name="Sidow A."/>
            <person name="Stone E.A."/>
            <person name="Payseur B.A."/>
            <person name="Bourque G."/>
            <person name="Lopez-Otin C."/>
            <person name="Puente X.S."/>
            <person name="Chakrabarti K."/>
            <person name="Chatterji S."/>
            <person name="Dewey C."/>
            <person name="Pachter L."/>
            <person name="Bray N."/>
            <person name="Yap V.B."/>
            <person name="Caspi A."/>
            <person name="Tesler G."/>
            <person name="Pevzner P.A."/>
            <person name="Haussler D."/>
            <person name="Roskin K.M."/>
            <person name="Baertsch R."/>
            <person name="Clawson H."/>
            <person name="Furey T.S."/>
            <person name="Hinrichs A.S."/>
            <person name="Karolchik D."/>
            <person name="Kent W.J."/>
            <person name="Rosenbloom K.R."/>
            <person name="Trumbower H."/>
            <person name="Weirauch M."/>
            <person name="Cooper D.N."/>
            <person name="Stenson P.D."/>
            <person name="Ma B."/>
            <person name="Brent M."/>
            <person name="Arumugam M."/>
            <person name="Shteynberg D."/>
            <person name="Copley R.R."/>
            <person name="Taylor M.S."/>
            <person name="Riethman H."/>
            <person name="Mudunuri U."/>
            <person name="Peterson J."/>
            <person name="Guyer M."/>
            <person name="Felsenfeld A."/>
            <person name="Old S."/>
            <person name="Mockrin S."/>
            <person name="Collins F.S."/>
        </authorList>
    </citation>
    <scope>NUCLEOTIDE SEQUENCE [LARGE SCALE GENOMIC DNA]</scope>
    <source>
        <strain evidence="2 3">Brown Norway</strain>
    </source>
</reference>
<proteinExistence type="evidence at transcript level"/>
<dbReference type="AGR" id="RGD:6499660"/>
<evidence type="ECO:0000313" key="4">
    <source>
        <dbReference type="RGD" id="6499660"/>
    </source>
</evidence>
<dbReference type="Proteomes" id="UP000002494">
    <property type="component" value="Chromosome 18"/>
</dbReference>
<dbReference type="AlphaFoldDB" id="A6IX77"/>
<evidence type="ECO:0000313" key="3">
    <source>
        <dbReference type="Proteomes" id="UP000002494"/>
    </source>
</evidence>
<evidence type="ECO:0000313" key="1">
    <source>
        <dbReference type="EMBL" id="AAP86258.1"/>
    </source>
</evidence>
<protein>
    <submittedName>
        <fullName evidence="1">Ac2-032</fullName>
    </submittedName>
</protein>
<dbReference type="GeneID" id="100910150"/>
<dbReference type="RGD" id="15004003">
    <property type="gene designation" value="AC105604.1"/>
</dbReference>
<evidence type="ECO:0000313" key="2">
    <source>
        <dbReference type="Ensembl" id="ENSRNOP00000044482.1"/>
    </source>
</evidence>
<dbReference type="RefSeq" id="NP_001403379.1">
    <property type="nucleotide sequence ID" value="NM_001416450.1"/>
</dbReference>
<name>A6IX77_RAT</name>
<dbReference type="KEGG" id="rno:100910150"/>
<organism evidence="1">
    <name type="scientific">Rattus norvegicus</name>
    <name type="common">Rat</name>
    <dbReference type="NCBI Taxonomy" id="10116"/>
    <lineage>
        <taxon>Eukaryota</taxon>
        <taxon>Metazoa</taxon>
        <taxon>Chordata</taxon>
        <taxon>Craniata</taxon>
        <taxon>Vertebrata</taxon>
        <taxon>Euteleostomi</taxon>
        <taxon>Mammalia</taxon>
        <taxon>Eutheria</taxon>
        <taxon>Euarchontoglires</taxon>
        <taxon>Glires</taxon>
        <taxon>Rodentia</taxon>
        <taxon>Myomorpha</taxon>
        <taxon>Muroidea</taxon>
        <taxon>Muridae</taxon>
        <taxon>Murinae</taxon>
        <taxon>Rattus</taxon>
    </lineage>
</organism>
<dbReference type="RGD" id="6499660">
    <property type="gene designation" value="LOC100910150"/>
</dbReference>
<dbReference type="Ensembl" id="ENSRNOT00000040657.3">
    <property type="protein sequence ID" value="ENSRNOP00000044482.1"/>
    <property type="gene ID" value="ENSRNOG00000033015.3"/>
</dbReference>
<reference evidence="1" key="1">
    <citation type="submission" date="2003-06" db="EMBL/GenBank/DDBJ databases">
        <title>Liver regeneration after PH.</title>
        <authorList>
            <person name="Xu C.S."/>
            <person name="Li W.Q."/>
            <person name="Li Y.C."/>
            <person name="Han H.P."/>
            <person name="Wang G.P."/>
            <person name="Chai L.Q."/>
            <person name="Yuan J.Y."/>
            <person name="Yang K.J."/>
            <person name="Yan H.M."/>
            <person name="Chang C.F."/>
            <person name="Zhao L.F."/>
            <person name="Ma H."/>
            <person name="Wang L."/>
            <person name="Wang S.F."/>
            <person name="Shi J.B."/>
            <person name="Rahman S."/>
            <person name="Wang Q.N."/>
            <person name="Zhang J.B."/>
        </authorList>
    </citation>
    <scope>NUCLEOTIDE SEQUENCE</scope>
</reference>
<reference evidence="2" key="3">
    <citation type="submission" date="2025-05" db="UniProtKB">
        <authorList>
            <consortium name="Ensembl"/>
        </authorList>
    </citation>
    <scope>IDENTIFICATION</scope>
    <source>
        <strain evidence="2">Brown Norway</strain>
    </source>
</reference>